<dbReference type="GO" id="GO:0000110">
    <property type="term" value="C:nucleotide-excision repair factor 1 complex"/>
    <property type="evidence" value="ECO:0007669"/>
    <property type="project" value="TreeGrafter"/>
</dbReference>
<keyword evidence="10" id="KW-1185">Reference proteome</keyword>
<sequence length="294" mass="31216">MSAPPGPSRPPPPRASSGNGPTSSIASPFSANAARATPPNGQSSVARGKQPAQAGAATPGTPQPGAAGGAVSVGGPGGIVRRTTLNSVLVNTRQKGNPVIEHIRTVPWEFSDIKCDYQVGATAGVLFLSIRYHLLHPEYIHQRIADLGQNYNLRIILVQCDADNHVAAMKELTKIALVNGYTLMTCWSAQEAGRYLETYKQFERKPPDLIRERTDDSYQAHLQSALTQVNSVNKTDVTTLISNFGSFSKIVTAPAAQLSTLPGLGDKKGGSGKRRKTAPGAAEKRGEKGERVLN</sequence>
<comment type="similarity">
    <text evidence="2">Belongs to the ERCC1/RAD10/SWI10 family.</text>
</comment>
<dbReference type="Proteomes" id="UP001342314">
    <property type="component" value="Unassembled WGS sequence"/>
</dbReference>
<feature type="region of interest" description="Disordered" evidence="7">
    <location>
        <begin position="260"/>
        <end position="294"/>
    </location>
</feature>
<proteinExistence type="inferred from homology"/>
<evidence type="ECO:0000313" key="10">
    <source>
        <dbReference type="Proteomes" id="UP001342314"/>
    </source>
</evidence>
<accession>A0AAV5GMI0</accession>
<dbReference type="AlphaFoldDB" id="A0AAV5GMI0"/>
<dbReference type="GO" id="GO:0006312">
    <property type="term" value="P:mitotic recombination"/>
    <property type="evidence" value="ECO:0007669"/>
    <property type="project" value="TreeGrafter"/>
</dbReference>
<keyword evidence="6" id="KW-0539">Nucleus</keyword>
<dbReference type="FunFam" id="3.40.50.10130:FF:000001">
    <property type="entry name" value="DNA excision repair protein ERCC-1"/>
    <property type="match status" value="1"/>
</dbReference>
<name>A0AAV5GMI0_9BASI</name>
<feature type="compositionally biased region" description="Polar residues" evidence="7">
    <location>
        <begin position="19"/>
        <end position="30"/>
    </location>
</feature>
<dbReference type="GO" id="GO:0006302">
    <property type="term" value="P:double-strand break repair"/>
    <property type="evidence" value="ECO:0007669"/>
    <property type="project" value="UniProtKB-ARBA"/>
</dbReference>
<dbReference type="EMBL" id="BQKY01000008">
    <property type="protein sequence ID" value="GJN91413.1"/>
    <property type="molecule type" value="Genomic_DNA"/>
</dbReference>
<protein>
    <recommendedName>
        <fullName evidence="8">ERCC1-like central domain-containing protein</fullName>
    </recommendedName>
</protein>
<dbReference type="Gene3D" id="1.10.150.20">
    <property type="entry name" value="5' to 3' exonuclease, C-terminal subdomain"/>
    <property type="match status" value="1"/>
</dbReference>
<evidence type="ECO:0000256" key="3">
    <source>
        <dbReference type="ARBA" id="ARBA00022763"/>
    </source>
</evidence>
<evidence type="ECO:0000256" key="6">
    <source>
        <dbReference type="ARBA" id="ARBA00023242"/>
    </source>
</evidence>
<gene>
    <name evidence="9" type="ORF">Rhopal_004434-T1</name>
</gene>
<feature type="compositionally biased region" description="Pro residues" evidence="7">
    <location>
        <begin position="1"/>
        <end position="14"/>
    </location>
</feature>
<comment type="caution">
    <text evidence="9">The sequence shown here is derived from an EMBL/GenBank/DDBJ whole genome shotgun (WGS) entry which is preliminary data.</text>
</comment>
<evidence type="ECO:0000256" key="4">
    <source>
        <dbReference type="ARBA" id="ARBA00023125"/>
    </source>
</evidence>
<keyword evidence="5" id="KW-0234">DNA repair</keyword>
<dbReference type="GO" id="GO:0003697">
    <property type="term" value="F:single-stranded DNA binding"/>
    <property type="evidence" value="ECO:0007669"/>
    <property type="project" value="TreeGrafter"/>
</dbReference>
<dbReference type="Gene3D" id="3.40.50.10130">
    <property type="match status" value="1"/>
</dbReference>
<dbReference type="NCBIfam" id="TIGR00597">
    <property type="entry name" value="rad10"/>
    <property type="match status" value="1"/>
</dbReference>
<dbReference type="SUPFAM" id="SSF52980">
    <property type="entry name" value="Restriction endonuclease-like"/>
    <property type="match status" value="1"/>
</dbReference>
<evidence type="ECO:0000313" key="9">
    <source>
        <dbReference type="EMBL" id="GJN91413.1"/>
    </source>
</evidence>
<dbReference type="PANTHER" id="PTHR12749:SF0">
    <property type="entry name" value="DNA EXCISION REPAIR PROTEIN ERCC-1"/>
    <property type="match status" value="1"/>
</dbReference>
<keyword evidence="3" id="KW-0227">DNA damage</keyword>
<feature type="domain" description="ERCC1-like central" evidence="8">
    <location>
        <begin position="88"/>
        <end position="200"/>
    </location>
</feature>
<dbReference type="GO" id="GO:0070914">
    <property type="term" value="P:UV-damage excision repair"/>
    <property type="evidence" value="ECO:0007669"/>
    <property type="project" value="TreeGrafter"/>
</dbReference>
<feature type="compositionally biased region" description="Low complexity" evidence="7">
    <location>
        <begin position="50"/>
        <end position="65"/>
    </location>
</feature>
<keyword evidence="4" id="KW-0238">DNA-binding</keyword>
<comment type="subcellular location">
    <subcellularLocation>
        <location evidence="1">Nucleus</location>
    </subcellularLocation>
</comment>
<dbReference type="InterPro" id="IPR010994">
    <property type="entry name" value="RuvA_2-like"/>
</dbReference>
<dbReference type="PANTHER" id="PTHR12749">
    <property type="entry name" value="EXCISION REPAIR CROSS-COMPLEMENTING 1 ERCC1"/>
    <property type="match status" value="1"/>
</dbReference>
<evidence type="ECO:0000256" key="7">
    <source>
        <dbReference type="SAM" id="MobiDB-lite"/>
    </source>
</evidence>
<dbReference type="InterPro" id="IPR011335">
    <property type="entry name" value="Restrct_endonuc-II-like"/>
</dbReference>
<reference evidence="9 10" key="1">
    <citation type="submission" date="2021-12" db="EMBL/GenBank/DDBJ databases">
        <title>High titer production of polyol ester of fatty acids by Rhodotorula paludigena BS15 towards product separation-free biomass refinery.</title>
        <authorList>
            <person name="Mano J."/>
            <person name="Ono H."/>
            <person name="Tanaka T."/>
            <person name="Naito K."/>
            <person name="Sushida H."/>
            <person name="Ike M."/>
            <person name="Tokuyasu K."/>
            <person name="Kitaoka M."/>
        </authorList>
    </citation>
    <scope>NUCLEOTIDE SEQUENCE [LARGE SCALE GENOMIC DNA]</scope>
    <source>
        <strain evidence="9 10">BS15</strain>
    </source>
</reference>
<dbReference type="SUPFAM" id="SSF47781">
    <property type="entry name" value="RuvA domain 2-like"/>
    <property type="match status" value="1"/>
</dbReference>
<dbReference type="GO" id="GO:0070522">
    <property type="term" value="C:ERCC4-ERCC1 complex"/>
    <property type="evidence" value="ECO:0007669"/>
    <property type="project" value="TreeGrafter"/>
</dbReference>
<dbReference type="InterPro" id="IPR004579">
    <property type="entry name" value="ERCC1/RAD10/SWI10"/>
</dbReference>
<evidence type="ECO:0000256" key="5">
    <source>
        <dbReference type="ARBA" id="ARBA00023204"/>
    </source>
</evidence>
<evidence type="ECO:0000259" key="8">
    <source>
        <dbReference type="Pfam" id="PF03834"/>
    </source>
</evidence>
<feature type="region of interest" description="Disordered" evidence="7">
    <location>
        <begin position="1"/>
        <end position="74"/>
    </location>
</feature>
<organism evidence="9 10">
    <name type="scientific">Rhodotorula paludigena</name>
    <dbReference type="NCBI Taxonomy" id="86838"/>
    <lineage>
        <taxon>Eukaryota</taxon>
        <taxon>Fungi</taxon>
        <taxon>Dikarya</taxon>
        <taxon>Basidiomycota</taxon>
        <taxon>Pucciniomycotina</taxon>
        <taxon>Microbotryomycetes</taxon>
        <taxon>Sporidiobolales</taxon>
        <taxon>Sporidiobolaceae</taxon>
        <taxon>Rhodotorula</taxon>
    </lineage>
</organism>
<dbReference type="CDD" id="cd22325">
    <property type="entry name" value="ERCC1_C-like"/>
    <property type="match status" value="1"/>
</dbReference>
<dbReference type="InterPro" id="IPR047260">
    <property type="entry name" value="ERCC1-like_central_dom"/>
</dbReference>
<feature type="compositionally biased region" description="Basic and acidic residues" evidence="7">
    <location>
        <begin position="282"/>
        <end position="294"/>
    </location>
</feature>
<evidence type="ECO:0000256" key="1">
    <source>
        <dbReference type="ARBA" id="ARBA00004123"/>
    </source>
</evidence>
<evidence type="ECO:0000256" key="2">
    <source>
        <dbReference type="ARBA" id="ARBA00008283"/>
    </source>
</evidence>
<dbReference type="Pfam" id="PF03834">
    <property type="entry name" value="Rad10"/>
    <property type="match status" value="1"/>
</dbReference>
<dbReference type="GO" id="GO:0003684">
    <property type="term" value="F:damaged DNA binding"/>
    <property type="evidence" value="ECO:0007669"/>
    <property type="project" value="InterPro"/>
</dbReference>